<dbReference type="EMBL" id="KZ302021">
    <property type="protein sequence ID" value="PFH49717.1"/>
    <property type="molecule type" value="Genomic_DNA"/>
</dbReference>
<protein>
    <submittedName>
        <fullName evidence="1">Uncharacterized protein</fullName>
    </submittedName>
</protein>
<dbReference type="Proteomes" id="UP000242287">
    <property type="component" value="Unassembled WGS sequence"/>
</dbReference>
<name>A0A2A9NN73_9AGAR</name>
<sequence>MTEQDHHLPHYLINDPISSLLTDVFNYLHLQQLVELHDNSSEILQSYFAYTPITQMAIKAGKAQGGNPIGRPADGFITINFVSPEPVPSSSWSALVLYIGEIDINQDTYVTYDHQEELKRIYAKYDPTR</sequence>
<organism evidence="1 2">
    <name type="scientific">Amanita thiersii Skay4041</name>
    <dbReference type="NCBI Taxonomy" id="703135"/>
    <lineage>
        <taxon>Eukaryota</taxon>
        <taxon>Fungi</taxon>
        <taxon>Dikarya</taxon>
        <taxon>Basidiomycota</taxon>
        <taxon>Agaricomycotina</taxon>
        <taxon>Agaricomycetes</taxon>
        <taxon>Agaricomycetidae</taxon>
        <taxon>Agaricales</taxon>
        <taxon>Pluteineae</taxon>
        <taxon>Amanitaceae</taxon>
        <taxon>Amanita</taxon>
    </lineage>
</organism>
<dbReference type="AlphaFoldDB" id="A0A2A9NN73"/>
<gene>
    <name evidence="1" type="ORF">AMATHDRAFT_4650</name>
</gene>
<dbReference type="OrthoDB" id="2151789at2759"/>
<evidence type="ECO:0000313" key="2">
    <source>
        <dbReference type="Proteomes" id="UP000242287"/>
    </source>
</evidence>
<reference evidence="1 2" key="1">
    <citation type="submission" date="2014-02" db="EMBL/GenBank/DDBJ databases">
        <title>Transposable element dynamics among asymbiotic and ectomycorrhizal Amanita fungi.</title>
        <authorList>
            <consortium name="DOE Joint Genome Institute"/>
            <person name="Hess J."/>
            <person name="Skrede I."/>
            <person name="Wolfe B."/>
            <person name="LaButti K."/>
            <person name="Ohm R.A."/>
            <person name="Grigoriev I.V."/>
            <person name="Pringle A."/>
        </authorList>
    </citation>
    <scope>NUCLEOTIDE SEQUENCE [LARGE SCALE GENOMIC DNA]</scope>
    <source>
        <strain evidence="1 2">SKay4041</strain>
    </source>
</reference>
<keyword evidence="2" id="KW-1185">Reference proteome</keyword>
<evidence type="ECO:0000313" key="1">
    <source>
        <dbReference type="EMBL" id="PFH49717.1"/>
    </source>
</evidence>
<proteinExistence type="predicted"/>
<accession>A0A2A9NN73</accession>